<evidence type="ECO:0000313" key="1">
    <source>
        <dbReference type="EMBL" id="KAK4217492.1"/>
    </source>
</evidence>
<organism evidence="1 2">
    <name type="scientific">Rhypophila decipiens</name>
    <dbReference type="NCBI Taxonomy" id="261697"/>
    <lineage>
        <taxon>Eukaryota</taxon>
        <taxon>Fungi</taxon>
        <taxon>Dikarya</taxon>
        <taxon>Ascomycota</taxon>
        <taxon>Pezizomycotina</taxon>
        <taxon>Sordariomycetes</taxon>
        <taxon>Sordariomycetidae</taxon>
        <taxon>Sordariales</taxon>
        <taxon>Naviculisporaceae</taxon>
        <taxon>Rhypophila</taxon>
    </lineage>
</organism>
<proteinExistence type="predicted"/>
<protein>
    <submittedName>
        <fullName evidence="1">Uncharacterized protein</fullName>
    </submittedName>
</protein>
<dbReference type="AlphaFoldDB" id="A0AAN7BBR0"/>
<evidence type="ECO:0000313" key="2">
    <source>
        <dbReference type="Proteomes" id="UP001301769"/>
    </source>
</evidence>
<dbReference type="Proteomes" id="UP001301769">
    <property type="component" value="Unassembled WGS sequence"/>
</dbReference>
<reference evidence="1" key="2">
    <citation type="submission" date="2023-05" db="EMBL/GenBank/DDBJ databases">
        <authorList>
            <consortium name="Lawrence Berkeley National Laboratory"/>
            <person name="Steindorff A."/>
            <person name="Hensen N."/>
            <person name="Bonometti L."/>
            <person name="Westerberg I."/>
            <person name="Brannstrom I.O."/>
            <person name="Guillou S."/>
            <person name="Cros-Aarteil S."/>
            <person name="Calhoun S."/>
            <person name="Haridas S."/>
            <person name="Kuo A."/>
            <person name="Mondo S."/>
            <person name="Pangilinan J."/>
            <person name="Riley R."/>
            <person name="Labutti K."/>
            <person name="Andreopoulos B."/>
            <person name="Lipzen A."/>
            <person name="Chen C."/>
            <person name="Yanf M."/>
            <person name="Daum C."/>
            <person name="Ng V."/>
            <person name="Clum A."/>
            <person name="Ohm R."/>
            <person name="Martin F."/>
            <person name="Silar P."/>
            <person name="Natvig D."/>
            <person name="Lalanne C."/>
            <person name="Gautier V."/>
            <person name="Ament-Velasquez S.L."/>
            <person name="Kruys A."/>
            <person name="Hutchinson M.I."/>
            <person name="Powell A.J."/>
            <person name="Barry K."/>
            <person name="Miller A.N."/>
            <person name="Grigoriev I.V."/>
            <person name="Debuchy R."/>
            <person name="Gladieux P."/>
            <person name="Thoren M.H."/>
            <person name="Johannesson H."/>
        </authorList>
    </citation>
    <scope>NUCLEOTIDE SEQUENCE</scope>
    <source>
        <strain evidence="1">PSN293</strain>
    </source>
</reference>
<keyword evidence="2" id="KW-1185">Reference proteome</keyword>
<gene>
    <name evidence="1" type="ORF">QBC37DRAFT_414622</name>
</gene>
<accession>A0AAN7BBR0</accession>
<reference evidence="1" key="1">
    <citation type="journal article" date="2023" name="Mol. Phylogenet. Evol.">
        <title>Genome-scale phylogeny and comparative genomics of the fungal order Sordariales.</title>
        <authorList>
            <person name="Hensen N."/>
            <person name="Bonometti L."/>
            <person name="Westerberg I."/>
            <person name="Brannstrom I.O."/>
            <person name="Guillou S."/>
            <person name="Cros-Aarteil S."/>
            <person name="Calhoun S."/>
            <person name="Haridas S."/>
            <person name="Kuo A."/>
            <person name="Mondo S."/>
            <person name="Pangilinan J."/>
            <person name="Riley R."/>
            <person name="LaButti K."/>
            <person name="Andreopoulos B."/>
            <person name="Lipzen A."/>
            <person name="Chen C."/>
            <person name="Yan M."/>
            <person name="Daum C."/>
            <person name="Ng V."/>
            <person name="Clum A."/>
            <person name="Steindorff A."/>
            <person name="Ohm R.A."/>
            <person name="Martin F."/>
            <person name="Silar P."/>
            <person name="Natvig D.O."/>
            <person name="Lalanne C."/>
            <person name="Gautier V."/>
            <person name="Ament-Velasquez S.L."/>
            <person name="Kruys A."/>
            <person name="Hutchinson M.I."/>
            <person name="Powell A.J."/>
            <person name="Barry K."/>
            <person name="Miller A.N."/>
            <person name="Grigoriev I.V."/>
            <person name="Debuchy R."/>
            <person name="Gladieux P."/>
            <person name="Hiltunen Thoren M."/>
            <person name="Johannesson H."/>
        </authorList>
    </citation>
    <scope>NUCLEOTIDE SEQUENCE</scope>
    <source>
        <strain evidence="1">PSN293</strain>
    </source>
</reference>
<comment type="caution">
    <text evidence="1">The sequence shown here is derived from an EMBL/GenBank/DDBJ whole genome shotgun (WGS) entry which is preliminary data.</text>
</comment>
<dbReference type="EMBL" id="MU858059">
    <property type="protein sequence ID" value="KAK4217492.1"/>
    <property type="molecule type" value="Genomic_DNA"/>
</dbReference>
<name>A0AAN7BBR0_9PEZI</name>
<sequence length="226" mass="25146">MSSTSSKCQEGITASLGYLALEAGQLSVPTDNKLLDTLAECLSTFVNIFALEDEEKALSSPSTLETVLKSIFDNENEVFVMEDSLLLVEGLSDQERLSLFLQAVTGMAMVFQHLSLSGATMTPSALERELEIFSEGDERHEMLEKVEASRFLTACYDKKDLGVYLMKIVEDEDEEEDITPENHNHNLVTSWSATKQTINTDSDEWDSSRPCKNMGLPWGFTILALN</sequence>